<dbReference type="OrthoDB" id="9776077at2"/>
<proteinExistence type="inferred from homology"/>
<feature type="domain" description="Stealth protein CR2 conserved region 2" evidence="4">
    <location>
        <begin position="47"/>
        <end position="155"/>
    </location>
</feature>
<organism evidence="6 7">
    <name type="scientific">Indibacter alkaliphilus (strain CCUG 57479 / KCTC 22604 / LW1)</name>
    <dbReference type="NCBI Taxonomy" id="1189612"/>
    <lineage>
        <taxon>Bacteria</taxon>
        <taxon>Pseudomonadati</taxon>
        <taxon>Bacteroidota</taxon>
        <taxon>Cytophagia</taxon>
        <taxon>Cytophagales</taxon>
        <taxon>Cyclobacteriaceae</taxon>
    </lineage>
</organism>
<dbReference type="EMBL" id="ALWO02000052">
    <property type="protein sequence ID" value="EOZ92333.1"/>
    <property type="molecule type" value="Genomic_DNA"/>
</dbReference>
<dbReference type="RefSeq" id="WP_009032842.1">
    <property type="nucleotide sequence ID" value="NZ_ALWO02000052.1"/>
</dbReference>
<reference evidence="6 7" key="1">
    <citation type="journal article" date="2013" name="Genome Announc.">
        <title>Draft Genome Sequence of Indibacter alkaliphilus Strain LW1T, Isolated from Lonar Lake, a Haloalkaline Lake in the Buldana District of Maharashtra, India.</title>
        <authorList>
            <person name="Singh A."/>
            <person name="Kumar Jangir P."/>
            <person name="Sharma R."/>
            <person name="Singh A."/>
            <person name="Kumar Pinnaka A."/>
            <person name="Shivaji S."/>
        </authorList>
    </citation>
    <scope>NUCLEOTIDE SEQUENCE [LARGE SCALE GENOMIC DNA]</scope>
    <source>
        <strain evidence="7">CCUG 57479 / KCTC 22604 / LW1</strain>
    </source>
</reference>
<evidence type="ECO:0000259" key="4">
    <source>
        <dbReference type="Pfam" id="PF11380"/>
    </source>
</evidence>
<keyword evidence="2" id="KW-0808">Transferase</keyword>
<evidence type="ECO:0000256" key="1">
    <source>
        <dbReference type="ARBA" id="ARBA00007583"/>
    </source>
</evidence>
<evidence type="ECO:0000259" key="5">
    <source>
        <dbReference type="Pfam" id="PF17101"/>
    </source>
</evidence>
<dbReference type="GO" id="GO:0016772">
    <property type="term" value="F:transferase activity, transferring phosphorus-containing groups"/>
    <property type="evidence" value="ECO:0007669"/>
    <property type="project" value="InterPro"/>
</dbReference>
<dbReference type="Pfam" id="PF11380">
    <property type="entry name" value="Stealth_CR2"/>
    <property type="match status" value="1"/>
</dbReference>
<dbReference type="InterPro" id="IPR047141">
    <property type="entry name" value="Stealth"/>
</dbReference>
<dbReference type="eggNOG" id="COG3868">
    <property type="taxonomic scope" value="Bacteria"/>
</dbReference>
<evidence type="ECO:0000313" key="6">
    <source>
        <dbReference type="EMBL" id="EOZ92333.1"/>
    </source>
</evidence>
<evidence type="ECO:0000256" key="2">
    <source>
        <dbReference type="ARBA" id="ARBA00022679"/>
    </source>
</evidence>
<feature type="domain" description="Stealth protein CR1 conserved region 1" evidence="5">
    <location>
        <begin position="9"/>
        <end position="34"/>
    </location>
</feature>
<comment type="caution">
    <text evidence="6">The sequence shown here is derived from an EMBL/GenBank/DDBJ whole genome shotgun (WGS) entry which is preliminary data.</text>
</comment>
<dbReference type="AlphaFoldDB" id="S2DR03"/>
<comment type="similarity">
    <text evidence="1">Belongs to the stealth family.</text>
</comment>
<accession>S2DR03</accession>
<evidence type="ECO:0000313" key="7">
    <source>
        <dbReference type="Proteomes" id="UP000006073"/>
    </source>
</evidence>
<gene>
    <name evidence="6" type="ORF">A33Q_4426</name>
</gene>
<dbReference type="PANTHER" id="PTHR24045:SF0">
    <property type="entry name" value="N-ACETYLGLUCOSAMINE-1-PHOSPHOTRANSFERASE SUBUNITS ALPHA_BETA"/>
    <property type="match status" value="1"/>
</dbReference>
<name>S2DR03_INDAL</name>
<keyword evidence="7" id="KW-1185">Reference proteome</keyword>
<dbReference type="InterPro" id="IPR031358">
    <property type="entry name" value="Stealth_CR1"/>
</dbReference>
<dbReference type="STRING" id="1189612.A33Q_4426"/>
<sequence length="334" mass="39421">MANPINKYPIDAIITWVDGNDPTHQSKMDRALKGKARKHIPGAEKTRFGNSNELHYSTLSLLKFAPFIRKIFIVTDNQSPNLQELIRLQFPQRVNDVQVIDHREIFRDHLEFLPTFNSRSIEALLWKIKDLSENFIYLSDDMFVIRPLKPEDLFIDGRPVIRGKWLGRPVLRNIWNEINISVQHQILKNTVFQPKPSFHVGQWNSAKNLGFKWRYFFSSHTPHAVNKNTLQNYFHENPDVLKQQVKHKFRHHSQFNCASFFYHLEILSGNSNFAKPSFISLHPFKRGNGYIEKKLRKCESDKRLLFMNIQSLELCNEKQKEQLIDWLSDTLELQ</sequence>
<dbReference type="PANTHER" id="PTHR24045">
    <property type="match status" value="1"/>
</dbReference>
<dbReference type="InterPro" id="IPR021520">
    <property type="entry name" value="Stealth_CR2"/>
</dbReference>
<dbReference type="Pfam" id="PF17101">
    <property type="entry name" value="Stealth_CR1"/>
    <property type="match status" value="1"/>
</dbReference>
<dbReference type="Proteomes" id="UP000006073">
    <property type="component" value="Unassembled WGS sequence"/>
</dbReference>
<keyword evidence="3" id="KW-0270">Exopolysaccharide synthesis</keyword>
<evidence type="ECO:0008006" key="8">
    <source>
        <dbReference type="Google" id="ProtNLM"/>
    </source>
</evidence>
<protein>
    <recommendedName>
        <fullName evidence="8">Capsular biosynthesis protein</fullName>
    </recommendedName>
</protein>
<dbReference type="GO" id="GO:0000271">
    <property type="term" value="P:polysaccharide biosynthetic process"/>
    <property type="evidence" value="ECO:0007669"/>
    <property type="project" value="UniProtKB-KW"/>
</dbReference>
<evidence type="ECO:0000256" key="3">
    <source>
        <dbReference type="ARBA" id="ARBA00023169"/>
    </source>
</evidence>